<reference evidence="13 14" key="1">
    <citation type="submission" date="2023-03" db="EMBL/GenBank/DDBJ databases">
        <title>Genome sequence of Lichtheimia ornata CBS 291.66.</title>
        <authorList>
            <person name="Mohabir J.T."/>
            <person name="Shea T.P."/>
            <person name="Kurbessoian T."/>
            <person name="Berby B."/>
            <person name="Fontaine J."/>
            <person name="Livny J."/>
            <person name="Gnirke A."/>
            <person name="Stajich J.E."/>
            <person name="Cuomo C.A."/>
        </authorList>
    </citation>
    <scope>NUCLEOTIDE SEQUENCE [LARGE SCALE GENOMIC DNA]</scope>
    <source>
        <strain evidence="13">CBS 291.66</strain>
    </source>
</reference>
<gene>
    <name evidence="13" type="ORF">O0I10_008317</name>
</gene>
<feature type="compositionally biased region" description="Acidic residues" evidence="11">
    <location>
        <begin position="509"/>
        <end position="523"/>
    </location>
</feature>
<dbReference type="PANTHER" id="PTHR21497:SF24">
    <property type="entry name" value="E3 UBIQUITIN-PROTEIN LIGASE UBR1"/>
    <property type="match status" value="1"/>
</dbReference>
<feature type="region of interest" description="Disordered" evidence="11">
    <location>
        <begin position="1886"/>
        <end position="1907"/>
    </location>
</feature>
<evidence type="ECO:0000256" key="5">
    <source>
        <dbReference type="ARBA" id="ARBA00022771"/>
    </source>
</evidence>
<dbReference type="GeneID" id="83215724"/>
<keyword evidence="3 10" id="KW-0808">Transferase</keyword>
<keyword evidence="14" id="KW-1185">Reference proteome</keyword>
<dbReference type="GO" id="GO:0071596">
    <property type="term" value="P:ubiquitin-dependent protein catabolic process via the N-end rule pathway"/>
    <property type="evidence" value="ECO:0007669"/>
    <property type="project" value="UniProtKB-UniRule"/>
</dbReference>
<dbReference type="InterPro" id="IPR044046">
    <property type="entry name" value="E3_ligase_UBR-like_C"/>
</dbReference>
<evidence type="ECO:0000256" key="10">
    <source>
        <dbReference type="RuleBase" id="RU366018"/>
    </source>
</evidence>
<feature type="compositionally biased region" description="Polar residues" evidence="11">
    <location>
        <begin position="1317"/>
        <end position="1328"/>
    </location>
</feature>
<dbReference type="Pfam" id="PF02617">
    <property type="entry name" value="ClpS"/>
    <property type="match status" value="1"/>
</dbReference>
<dbReference type="GO" id="GO:0000151">
    <property type="term" value="C:ubiquitin ligase complex"/>
    <property type="evidence" value="ECO:0007669"/>
    <property type="project" value="TreeGrafter"/>
</dbReference>
<protein>
    <recommendedName>
        <fullName evidence="10">E3 ubiquitin-protein ligase</fullName>
        <ecNumber evidence="10">2.3.2.27</ecNumber>
    </recommendedName>
</protein>
<dbReference type="SMART" id="SM00396">
    <property type="entry name" value="ZnF_UBR1"/>
    <property type="match status" value="1"/>
</dbReference>
<sequence>MTTSSSSNNSSTGRSSLLSSKRRLSSLDDHQLQHHHHHHEQAPKRTPTPDPQNSLGSFPGMDLATFLWQTPFLFHYSFNDAAKRTLIKKCYTTLWKNQDALMEQYFFKDRVAFHDAIDRLMLHRHSRTHNQDGMERMDMQSAGGLDGDAATTATTTQQRPLQRCGRVFRKGEPVYRCRDCRLDDSCVLCSKCFHASNHENHNVLVAISPGSGGCCDCGDPEAWKTALECSVHGTTPANNNDNNNNTSSSSSPTLPRSVIKHIRQTIITVMDFILVTFALASEEISIPASNADIVQANQNECAIFRRMGVPARRPLYKSKQRRPEGDVDMDKENHGIDDDQLYVLVAWNDETHSFKDACDAVEGAIGCHVHQARTIVETIHTQGREIIGTSTNLDELRTMAAPFTAIGLGVTIRPARDVIREQVTTVLVDWLRELAAATHHHHQGSSSQIRSIICEELCANWKLPKQIAIMTGGTPSFRMVSEEEEEDEEEEHLEYHDDQQPQQQQRDDPLDEEEEVNEEDEETMMMGFETTATTTMDEEDVDMDAPDQEEDEEQRIPSDVVVPMLVETDSKILYQTEKDIASIDWNPAWLVKDHRHFQVEEQSFSAPLGLPARQDIRDMNETRRLAFAVQREFEQKQRLDYFLLYDQRVWKELRVSLREFYILTLGSHPVYKKRFGKRLVRNYARLVEAFLFRDREPENAIILFSVQLLTVPSVCSLLVNEYYFFGLICNTLSVFFMTEEICYVPISKQQDQPRRLSCESRAFRTRRYFNAFHDLRYILHVELLKPVIAHDAVYLREFLELISLFQAMNPQTCQKDTHVEYESEVWVNAFNVTLQIAKCCRSFSDCYHALFTATQPDRVHTAQILVRAVARVLKAIDDWGAEPIDKTRLPLPQVPATKEYRQHKVNLPYVGDIDVIQYDITSDPVSFHHPLHWLLAGILESATWLDTALVAEAGWNEGFFNAIKMFAAQDDDLLPRVLDFPIRTLAFSSQIRAGVWVRNGYNIRNQVHHYRDISLRETTYDSDIFLLQFAFVSMNPSKVLATLMDRFDLLDWFSGETTHKQYDNSQVIFMVEEILYLLIVCISERGNPTHASLQQKIRREIIHHLCLGSSVYSELTKRIPERLSEQAEFDQLLNEVANFKPPTSLNDSGRYELKDEYFDAIDPYFWHYSRNNRGEAELVLKERWKKANADKDEAMFFVRPKPLEPIAGPFQGLYQLLETPVLVQMATFTLANVRQMDEAHKSDTVIDEVLYLLLLAVSSPTFCNYATELTYGSSTLFDMLMQYRTDEQAKETHARLDWIFEQMMTHGSDTTRQRMQAYQAMKKQSTPGGNDEEHDMSEQERKKKAARERQKRIMEIFAQAQLSFMEQNEDLYEEEEEEAAAAAAMEGAGEEEVAMDNQQVCEYPTGTCIVCQEDVNERSLPYGMLGLVQVSNILREADMSNRAMFDEMDRMGPNLDCTWPMHQISDQCGSFPAVQDKSGLCATTCGHLMHIKCFETYNASIDPRHAAQLTRNHPENRLRKEFTCPLCKSLGNMLLPIIWKGKIETYPGVLSNADEDAYSRFLQTELHMAAERLQTAIDPSRPIGFGVWSAGADMLFAPRLPSLKGMQVDTASGTSSGGDKIPGLSTLLGVEQQHQRRNRLGPTEMLFKSAVGVIPAIQSAYVRLQEVFSVILGSCSPETARSLSASVNNVDTLWGMLGFTIAAMEIAARGNDSNGHVVFTQIPMQAQTLLRILCDTSMSYTGLMCSNEQEELLSSSRLFSTGTDDAGGAAGGDATGTGTGTGGGGGVASGPGPDSRSMVQVHMLAMQRLLQIFASDTITTSRQASEVPPDTRLYNNFPLLMDDPFMVLTELSVHLVHVAKTDFHPFVRILLLAELTKTTVGLLQQPSPALDESSDDAMVDDDEQDNNDQEAAKELLALVANAMGINMDTHSQRHRLCRMLKMFTLPYLRRTIILLITRFGLLLDSSQQQQQQPQSSDNEFDRLLGILRLPKLATLIRHPDTEQLVRGWCSQLVKENERRSSMQEDDDIVSQDNNMGIDNNVRVILDLPTPFQLISLPSRLDVLMDESTRKTCPRCETVPTDPAVCLLCGAFVCSQSFCCSEGEEGECNLHMLECGGEIGIYLLIKRCSLLVLHNENGWFMQPPYLDAHGEIDQGLRRGRPHYLNTQRYADTRRLWLQHGIPAYVARQIEATYDVGGWTTL</sequence>
<dbReference type="GO" id="GO:0008270">
    <property type="term" value="F:zinc ion binding"/>
    <property type="evidence" value="ECO:0007669"/>
    <property type="project" value="UniProtKB-UniRule"/>
</dbReference>
<dbReference type="InterPro" id="IPR003126">
    <property type="entry name" value="Znf_UBR"/>
</dbReference>
<dbReference type="InterPro" id="IPR055194">
    <property type="entry name" value="UBR1-like_WH"/>
</dbReference>
<dbReference type="Pfam" id="PF22960">
    <property type="entry name" value="WHD_UBR1"/>
    <property type="match status" value="1"/>
</dbReference>
<evidence type="ECO:0000313" key="14">
    <source>
        <dbReference type="Proteomes" id="UP001234581"/>
    </source>
</evidence>
<feature type="compositionally biased region" description="Gly residues" evidence="11">
    <location>
        <begin position="1768"/>
        <end position="1789"/>
    </location>
</feature>
<feature type="region of interest" description="Disordered" evidence="11">
    <location>
        <begin position="234"/>
        <end position="255"/>
    </location>
</feature>
<feature type="compositionally biased region" description="Basic and acidic residues" evidence="11">
    <location>
        <begin position="1336"/>
        <end position="1345"/>
    </location>
</feature>
<keyword evidence="4 10" id="KW-0479">Metal-binding</keyword>
<dbReference type="InterPro" id="IPR039164">
    <property type="entry name" value="UBR1-like"/>
</dbReference>
<dbReference type="InterPro" id="IPR014719">
    <property type="entry name" value="Ribosomal_bL12_C/ClpS-like"/>
</dbReference>
<feature type="domain" description="UBR-type" evidence="12">
    <location>
        <begin position="162"/>
        <end position="234"/>
    </location>
</feature>
<dbReference type="GO" id="GO:0061630">
    <property type="term" value="F:ubiquitin protein ligase activity"/>
    <property type="evidence" value="ECO:0007669"/>
    <property type="project" value="UniProtKB-UniRule"/>
</dbReference>
<comment type="similarity">
    <text evidence="8 10">Belongs to the E3 ubiquitin-protein ligase UBR1-like family.</text>
</comment>
<proteinExistence type="inferred from homology"/>
<organism evidence="13 14">
    <name type="scientific">Lichtheimia ornata</name>
    <dbReference type="NCBI Taxonomy" id="688661"/>
    <lineage>
        <taxon>Eukaryota</taxon>
        <taxon>Fungi</taxon>
        <taxon>Fungi incertae sedis</taxon>
        <taxon>Mucoromycota</taxon>
        <taxon>Mucoromycotina</taxon>
        <taxon>Mucoromycetes</taxon>
        <taxon>Mucorales</taxon>
        <taxon>Lichtheimiaceae</taxon>
        <taxon>Lichtheimia</taxon>
    </lineage>
</organism>
<comment type="function">
    <text evidence="10">Ubiquitin ligase protein which is a component of the N-end rule pathway. Recognizes and binds to proteins bearing specific N-terminal residues that are destabilizing according to the N-end rule, leading to their ubiquitination and subsequent degradation.</text>
</comment>
<dbReference type="EC" id="2.3.2.27" evidence="10"/>
<feature type="region of interest" description="Disordered" evidence="11">
    <location>
        <begin position="478"/>
        <end position="555"/>
    </location>
</feature>
<accession>A0AAD7XX17</accession>
<evidence type="ECO:0000256" key="11">
    <source>
        <dbReference type="SAM" id="MobiDB-lite"/>
    </source>
</evidence>
<evidence type="ECO:0000313" key="13">
    <source>
        <dbReference type="EMBL" id="KAJ8656093.1"/>
    </source>
</evidence>
<evidence type="ECO:0000256" key="8">
    <source>
        <dbReference type="ARBA" id="ARBA00046341"/>
    </source>
</evidence>
<dbReference type="CDD" id="cd19673">
    <property type="entry name" value="UBR-box_UBR3"/>
    <property type="match status" value="1"/>
</dbReference>
<comment type="caution">
    <text evidence="13">The sequence shown here is derived from an EMBL/GenBank/DDBJ whole genome shotgun (WGS) entry which is preliminary data.</text>
</comment>
<dbReference type="InterPro" id="IPR036390">
    <property type="entry name" value="WH_DNA-bd_sf"/>
</dbReference>
<evidence type="ECO:0000256" key="3">
    <source>
        <dbReference type="ARBA" id="ARBA00022679"/>
    </source>
</evidence>
<feature type="compositionally biased region" description="Low complexity" evidence="11">
    <location>
        <begin position="524"/>
        <end position="535"/>
    </location>
</feature>
<dbReference type="SUPFAM" id="SSF46785">
    <property type="entry name" value="Winged helix' DNA-binding domain"/>
    <property type="match status" value="1"/>
</dbReference>
<comment type="catalytic activity">
    <reaction evidence="1 10">
        <text>S-ubiquitinyl-[E2 ubiquitin-conjugating enzyme]-L-cysteine + [acceptor protein]-L-lysine = [E2 ubiquitin-conjugating enzyme]-L-cysteine + N(6)-ubiquitinyl-[acceptor protein]-L-lysine.</text>
        <dbReference type="EC" id="2.3.2.27"/>
    </reaction>
</comment>
<feature type="zinc finger region" description="UBR-type" evidence="9">
    <location>
        <begin position="162"/>
        <end position="234"/>
    </location>
</feature>
<evidence type="ECO:0000256" key="2">
    <source>
        <dbReference type="ARBA" id="ARBA00004906"/>
    </source>
</evidence>
<feature type="compositionally biased region" description="Acidic residues" evidence="11">
    <location>
        <begin position="536"/>
        <end position="553"/>
    </location>
</feature>
<evidence type="ECO:0000256" key="1">
    <source>
        <dbReference type="ARBA" id="ARBA00000900"/>
    </source>
</evidence>
<dbReference type="Pfam" id="PF18995">
    <property type="entry name" value="PRT6_C"/>
    <property type="match status" value="1"/>
</dbReference>
<dbReference type="Gene3D" id="3.30.1390.10">
    <property type="match status" value="1"/>
</dbReference>
<dbReference type="PANTHER" id="PTHR21497">
    <property type="entry name" value="UBIQUITIN LIGASE E3 ALPHA-RELATED"/>
    <property type="match status" value="1"/>
</dbReference>
<comment type="pathway">
    <text evidence="2 10">Protein modification; protein ubiquitination.</text>
</comment>
<feature type="compositionally biased region" description="Low complexity" evidence="11">
    <location>
        <begin position="238"/>
        <end position="251"/>
    </location>
</feature>
<dbReference type="Proteomes" id="UP001234581">
    <property type="component" value="Unassembled WGS sequence"/>
</dbReference>
<feature type="compositionally biased region" description="Low complexity" evidence="11">
    <location>
        <begin position="1"/>
        <end position="19"/>
    </location>
</feature>
<evidence type="ECO:0000256" key="9">
    <source>
        <dbReference type="PROSITE-ProRule" id="PRU00508"/>
    </source>
</evidence>
<dbReference type="Gene3D" id="1.10.10.2670">
    <property type="entry name" value="E3 ubiquitin-protein ligase"/>
    <property type="match status" value="1"/>
</dbReference>
<evidence type="ECO:0000256" key="4">
    <source>
        <dbReference type="ARBA" id="ARBA00022723"/>
    </source>
</evidence>
<dbReference type="EMBL" id="JARTCD010000043">
    <property type="protein sequence ID" value="KAJ8656093.1"/>
    <property type="molecule type" value="Genomic_DNA"/>
</dbReference>
<dbReference type="GO" id="GO:0005737">
    <property type="term" value="C:cytoplasm"/>
    <property type="evidence" value="ECO:0007669"/>
    <property type="project" value="TreeGrafter"/>
</dbReference>
<evidence type="ECO:0000256" key="7">
    <source>
        <dbReference type="ARBA" id="ARBA00022833"/>
    </source>
</evidence>
<evidence type="ECO:0000259" key="12">
    <source>
        <dbReference type="PROSITE" id="PS51157"/>
    </source>
</evidence>
<dbReference type="SUPFAM" id="SSF54736">
    <property type="entry name" value="ClpS-like"/>
    <property type="match status" value="1"/>
</dbReference>
<keyword evidence="6 10" id="KW-0833">Ubl conjugation pathway</keyword>
<dbReference type="Pfam" id="PF02207">
    <property type="entry name" value="zf-UBR"/>
    <property type="match status" value="1"/>
</dbReference>
<keyword evidence="5 10" id="KW-0863">Zinc-finger</keyword>
<feature type="region of interest" description="Disordered" evidence="11">
    <location>
        <begin position="1"/>
        <end position="56"/>
    </location>
</feature>
<feature type="compositionally biased region" description="Acidic residues" evidence="11">
    <location>
        <begin position="482"/>
        <end position="492"/>
    </location>
</feature>
<dbReference type="InterPro" id="IPR042065">
    <property type="entry name" value="E3_ELL-like"/>
</dbReference>
<dbReference type="GO" id="GO:0016567">
    <property type="term" value="P:protein ubiquitination"/>
    <property type="evidence" value="ECO:0007669"/>
    <property type="project" value="UniProtKB-UniRule"/>
</dbReference>
<dbReference type="RefSeq" id="XP_058341006.1">
    <property type="nucleotide sequence ID" value="XM_058488321.1"/>
</dbReference>
<evidence type="ECO:0000256" key="6">
    <source>
        <dbReference type="ARBA" id="ARBA00022786"/>
    </source>
</evidence>
<keyword evidence="7 10" id="KW-0862">Zinc</keyword>
<dbReference type="FunFam" id="2.10.110.30:FF:000001">
    <property type="entry name" value="E3 ubiquitin-protein ligase UBR2 isoform 1"/>
    <property type="match status" value="1"/>
</dbReference>
<feature type="region of interest" description="Disordered" evidence="11">
    <location>
        <begin position="1317"/>
        <end position="1345"/>
    </location>
</feature>
<feature type="region of interest" description="Disordered" evidence="11">
    <location>
        <begin position="1764"/>
        <end position="1792"/>
    </location>
</feature>
<dbReference type="InterPro" id="IPR003769">
    <property type="entry name" value="ClpS_core"/>
</dbReference>
<dbReference type="Gene3D" id="2.10.110.30">
    <property type="match status" value="1"/>
</dbReference>
<feature type="compositionally biased region" description="Acidic residues" evidence="11">
    <location>
        <begin position="1892"/>
        <end position="1907"/>
    </location>
</feature>
<dbReference type="CDD" id="cd16482">
    <property type="entry name" value="RING-H2_UBR1-like"/>
    <property type="match status" value="1"/>
</dbReference>
<dbReference type="PROSITE" id="PS51157">
    <property type="entry name" value="ZF_UBR"/>
    <property type="match status" value="1"/>
</dbReference>
<name>A0AAD7XX17_9FUNG</name>